<name>A0A8W8L635_MAGGI</name>
<feature type="domain" description="C2H2-type" evidence="13">
    <location>
        <begin position="1095"/>
        <end position="1122"/>
    </location>
</feature>
<evidence type="ECO:0000256" key="3">
    <source>
        <dbReference type="ARBA" id="ARBA00022723"/>
    </source>
</evidence>
<organism evidence="14 15">
    <name type="scientific">Magallana gigas</name>
    <name type="common">Pacific oyster</name>
    <name type="synonym">Crassostrea gigas</name>
    <dbReference type="NCBI Taxonomy" id="29159"/>
    <lineage>
        <taxon>Eukaryota</taxon>
        <taxon>Metazoa</taxon>
        <taxon>Spiralia</taxon>
        <taxon>Lophotrochozoa</taxon>
        <taxon>Mollusca</taxon>
        <taxon>Bivalvia</taxon>
        <taxon>Autobranchia</taxon>
        <taxon>Pteriomorphia</taxon>
        <taxon>Ostreida</taxon>
        <taxon>Ostreoidea</taxon>
        <taxon>Ostreidae</taxon>
        <taxon>Magallana</taxon>
    </lineage>
</organism>
<evidence type="ECO:0000313" key="14">
    <source>
        <dbReference type="EnsemblMetazoa" id="G26781.3:cds"/>
    </source>
</evidence>
<dbReference type="GO" id="GO:0000978">
    <property type="term" value="F:RNA polymerase II cis-regulatory region sequence-specific DNA binding"/>
    <property type="evidence" value="ECO:0007669"/>
    <property type="project" value="TreeGrafter"/>
</dbReference>
<feature type="domain" description="C2H2-type" evidence="13">
    <location>
        <begin position="807"/>
        <end position="829"/>
    </location>
</feature>
<dbReference type="InterPro" id="IPR013087">
    <property type="entry name" value="Znf_C2H2_type"/>
</dbReference>
<dbReference type="Pfam" id="PF13912">
    <property type="entry name" value="zf-C2H2_6"/>
    <property type="match status" value="2"/>
</dbReference>
<evidence type="ECO:0000256" key="7">
    <source>
        <dbReference type="ARBA" id="ARBA00023015"/>
    </source>
</evidence>
<feature type="domain" description="C2H2-type" evidence="13">
    <location>
        <begin position="973"/>
        <end position="1000"/>
    </location>
</feature>
<keyword evidence="6" id="KW-0862">Zinc</keyword>
<dbReference type="OrthoDB" id="6157447at2759"/>
<feature type="compositionally biased region" description="Basic and acidic residues" evidence="12">
    <location>
        <begin position="344"/>
        <end position="358"/>
    </location>
</feature>
<feature type="compositionally biased region" description="Basic residues" evidence="12">
    <location>
        <begin position="490"/>
        <end position="499"/>
    </location>
</feature>
<feature type="domain" description="C2H2-type" evidence="13">
    <location>
        <begin position="863"/>
        <end position="891"/>
    </location>
</feature>
<keyword evidence="8" id="KW-0238">DNA-binding</keyword>
<feature type="domain" description="C2H2-type" evidence="13">
    <location>
        <begin position="1002"/>
        <end position="1024"/>
    </location>
</feature>
<evidence type="ECO:0000256" key="11">
    <source>
        <dbReference type="PROSITE-ProRule" id="PRU00042"/>
    </source>
</evidence>
<dbReference type="SMART" id="SM00355">
    <property type="entry name" value="ZnF_C2H2"/>
    <property type="match status" value="14"/>
</dbReference>
<feature type="compositionally biased region" description="Basic and acidic residues" evidence="12">
    <location>
        <begin position="500"/>
        <end position="514"/>
    </location>
</feature>
<evidence type="ECO:0000313" key="15">
    <source>
        <dbReference type="Proteomes" id="UP000005408"/>
    </source>
</evidence>
<evidence type="ECO:0000256" key="10">
    <source>
        <dbReference type="ARBA" id="ARBA00023242"/>
    </source>
</evidence>
<keyword evidence="15" id="KW-1185">Reference proteome</keyword>
<feature type="compositionally biased region" description="Acidic residues" evidence="12">
    <location>
        <begin position="449"/>
        <end position="472"/>
    </location>
</feature>
<feature type="domain" description="C2H2-type" evidence="13">
    <location>
        <begin position="834"/>
        <end position="862"/>
    </location>
</feature>
<feature type="compositionally biased region" description="Polar residues" evidence="12">
    <location>
        <begin position="384"/>
        <end position="404"/>
    </location>
</feature>
<evidence type="ECO:0000256" key="4">
    <source>
        <dbReference type="ARBA" id="ARBA00022737"/>
    </source>
</evidence>
<feature type="domain" description="C2H2-type" evidence="13">
    <location>
        <begin position="945"/>
        <end position="972"/>
    </location>
</feature>
<feature type="compositionally biased region" description="Polar residues" evidence="12">
    <location>
        <begin position="331"/>
        <end position="343"/>
    </location>
</feature>
<dbReference type="InterPro" id="IPR036236">
    <property type="entry name" value="Znf_C2H2_sf"/>
</dbReference>
<dbReference type="GO" id="GO:0001228">
    <property type="term" value="F:DNA-binding transcription activator activity, RNA polymerase II-specific"/>
    <property type="evidence" value="ECO:0007669"/>
    <property type="project" value="TreeGrafter"/>
</dbReference>
<feature type="region of interest" description="Disordered" evidence="12">
    <location>
        <begin position="331"/>
        <end position="658"/>
    </location>
</feature>
<keyword evidence="10" id="KW-0539">Nucleus</keyword>
<dbReference type="PANTHER" id="PTHR24393:SF15">
    <property type="entry name" value="IP01243P-RELATED"/>
    <property type="match status" value="1"/>
</dbReference>
<feature type="domain" description="C2H2-type" evidence="13">
    <location>
        <begin position="738"/>
        <end position="761"/>
    </location>
</feature>
<evidence type="ECO:0000256" key="6">
    <source>
        <dbReference type="ARBA" id="ARBA00022833"/>
    </source>
</evidence>
<dbReference type="AlphaFoldDB" id="A0A8W8L635"/>
<dbReference type="Pfam" id="PF00096">
    <property type="entry name" value="zf-C2H2"/>
    <property type="match status" value="4"/>
</dbReference>
<reference evidence="14" key="1">
    <citation type="submission" date="2022-08" db="UniProtKB">
        <authorList>
            <consortium name="EnsemblMetazoa"/>
        </authorList>
    </citation>
    <scope>IDENTIFICATION</scope>
    <source>
        <strain evidence="14">05x7-T-G4-1.051#20</strain>
    </source>
</reference>
<proteinExistence type="inferred from homology"/>
<feature type="domain" description="C2H2-type" evidence="13">
    <location>
        <begin position="1030"/>
        <end position="1058"/>
    </location>
</feature>
<keyword evidence="5 11" id="KW-0863">Zinc-finger</keyword>
<dbReference type="GO" id="GO:0008270">
    <property type="term" value="F:zinc ion binding"/>
    <property type="evidence" value="ECO:0007669"/>
    <property type="project" value="UniProtKB-KW"/>
</dbReference>
<feature type="domain" description="C2H2-type" evidence="13">
    <location>
        <begin position="920"/>
        <end position="947"/>
    </location>
</feature>
<feature type="region of interest" description="Disordered" evidence="12">
    <location>
        <begin position="99"/>
        <end position="128"/>
    </location>
</feature>
<evidence type="ECO:0000256" key="12">
    <source>
        <dbReference type="SAM" id="MobiDB-lite"/>
    </source>
</evidence>
<dbReference type="OMA" id="YHFINTH"/>
<evidence type="ECO:0000256" key="2">
    <source>
        <dbReference type="ARBA" id="ARBA00006991"/>
    </source>
</evidence>
<feature type="domain" description="C2H2-type" evidence="13">
    <location>
        <begin position="767"/>
        <end position="794"/>
    </location>
</feature>
<feature type="compositionally biased region" description="Acidic residues" evidence="12">
    <location>
        <begin position="629"/>
        <end position="658"/>
    </location>
</feature>
<keyword evidence="4" id="KW-0677">Repeat</keyword>
<dbReference type="SUPFAM" id="SSF57667">
    <property type="entry name" value="beta-beta-alpha zinc fingers"/>
    <property type="match status" value="7"/>
</dbReference>
<keyword evidence="9" id="KW-0804">Transcription</keyword>
<feature type="compositionally biased region" description="Acidic residues" evidence="12">
    <location>
        <begin position="405"/>
        <end position="420"/>
    </location>
</feature>
<dbReference type="Proteomes" id="UP000005408">
    <property type="component" value="Unassembled WGS sequence"/>
</dbReference>
<dbReference type="Gene3D" id="3.30.160.60">
    <property type="entry name" value="Classic Zinc Finger"/>
    <property type="match status" value="8"/>
</dbReference>
<evidence type="ECO:0000256" key="1">
    <source>
        <dbReference type="ARBA" id="ARBA00004123"/>
    </source>
</evidence>
<feature type="compositionally biased region" description="Basic and acidic residues" evidence="12">
    <location>
        <begin position="601"/>
        <end position="628"/>
    </location>
</feature>
<evidence type="ECO:0000259" key="13">
    <source>
        <dbReference type="PROSITE" id="PS50157"/>
    </source>
</evidence>
<dbReference type="PROSITE" id="PS50157">
    <property type="entry name" value="ZINC_FINGER_C2H2_2"/>
    <property type="match status" value="13"/>
</dbReference>
<dbReference type="PROSITE" id="PS00028">
    <property type="entry name" value="ZINC_FINGER_C2H2_1"/>
    <property type="match status" value="10"/>
</dbReference>
<comment type="similarity">
    <text evidence="2">Belongs to the krueppel C2H2-type zinc-finger protein family.</text>
</comment>
<keyword evidence="3" id="KW-0479">Metal-binding</keyword>
<keyword evidence="7" id="KW-0805">Transcription regulation</keyword>
<dbReference type="GO" id="GO:0005634">
    <property type="term" value="C:nucleus"/>
    <property type="evidence" value="ECO:0007669"/>
    <property type="project" value="TreeGrafter"/>
</dbReference>
<feature type="compositionally biased region" description="Polar residues" evidence="12">
    <location>
        <begin position="516"/>
        <end position="533"/>
    </location>
</feature>
<feature type="domain" description="C2H2-type" evidence="13">
    <location>
        <begin position="1067"/>
        <end position="1094"/>
    </location>
</feature>
<evidence type="ECO:0000256" key="9">
    <source>
        <dbReference type="ARBA" id="ARBA00023163"/>
    </source>
</evidence>
<evidence type="ECO:0000256" key="8">
    <source>
        <dbReference type="ARBA" id="ARBA00023125"/>
    </source>
</evidence>
<evidence type="ECO:0000256" key="5">
    <source>
        <dbReference type="ARBA" id="ARBA00022771"/>
    </source>
</evidence>
<dbReference type="PANTHER" id="PTHR24393">
    <property type="entry name" value="ZINC FINGER PROTEIN"/>
    <property type="match status" value="1"/>
</dbReference>
<protein>
    <recommendedName>
        <fullName evidence="13">C2H2-type domain-containing protein</fullName>
    </recommendedName>
</protein>
<sequence>MAVKVDTSRVDALKQTVEEVCVELASLGEESLFMSINLKQRSCFYLGSEPGKEFLTKRMDVIENFYHFINTHYPLDESEQQSTTSSPTKAAQYTGDIDFEKIPQNPQPSESDADDSNSFTIDNEMREDPDFEHNLKKNSLASLFKKRSVGRPRKMDIFDGRDRNATLLEDMEKVIMNKPVVSEIPFGDQLNNLSESGSKIEKIVTSDVEFVKSLRNNRKCLLICGNCGTPCSWKRSMLTHLGICKGKKKDQKEEKDVTTTVVMQEKPPETKVTETIASEGGQIVIELVDGNGEQQIAVLQASPEDTLAQNLQLREVAKQTDDPLEQAIQSITESQTESQPSVEKTQKEESNQPIEKESQQVNTTEMMEASQIEHGTSETKQATEEQVSSQDDGTSQDSKFSQISEDNDDTLDSTMGDEEMEKNLEDIEAMESLIMTSGGSENKKKEDKEDSDEAEVEEENIEEPMEEDDDPDFNAQEEAREEVEIATPRTRSRRQIKMSKKYEEYIVKVKKEPVEDSQTPEENLKANESTASPMTRKRKAEESPTVAKSPKGRKPKNQGEAEKTPGPASKKAKTVEDESATEIVTPKRGRGRPPKNPKPAASKEDKAEKIQDETKEEKEEKSAQGEKDETPEEDVLGEEEEEAPDDTVKDEDYDEEVEEFVEPVKKVKGKRGRKRGGRKENETGYKITAQDVNDAADIGVEKGDFRCKQCNIVIKWKRSFMRHIEQHRLLNDGKTDYLKCPECSREFVSEWEMKNHMRGKHKMLGVFECDTCPRKFNTAIQYKNHKKECSEENPMPEDPEESEEKPFTCNYCLFKFKSEDQLITHKELHNIVDFKCDECGKVFPEGYRLKNHKRDAHDKSKHFACDICGKVFTSTRYLHRHRVCVHKQTESVCRVCAKLFSTKEELRLHIKTAHEETDSLTCGVCKKKFTSLRDLDAHRPEHYGYQCDTCGKKFQKLIKLREHVHSHTGNYPYYCDFCRKGFLHTHALETHLLTHETNRPIYICDVCGQQFKTKTILLKHANVHKETVDYPCKFCDTAYRTPDGLKIHMIEVHMSEEQIKSCGLEIFKCEICDKVMARKQHYDRHKAQHLGLKKYKCEECNMSFYTQYHLNRHHKLHHDQSKFANQRSMLQQQQEEGKEQIEEIITETIVEENVDNAETIQYIGTLEDGNHQVQTISYAMSGEGGEEHQMVEFVVINVPQDSVTEVVEQQEGMEGEVVAHVTEDGTVVHSAQVSEMQTEPDPQNQPEVTTTITAEDENDVVQSILNLQEAINMG</sequence>
<feature type="domain" description="C2H2-type" evidence="13">
    <location>
        <begin position="891"/>
        <end position="919"/>
    </location>
</feature>
<dbReference type="EnsemblMetazoa" id="G26781.3">
    <property type="protein sequence ID" value="G26781.3:cds"/>
    <property type="gene ID" value="G26781"/>
</dbReference>
<accession>A0A8W8L635</accession>
<comment type="subcellular location">
    <subcellularLocation>
        <location evidence="1">Nucleus</location>
    </subcellularLocation>
</comment>